<name>A2Q622_MEDTR</name>
<reference evidence="1" key="1">
    <citation type="submission" date="2006-02" db="EMBL/GenBank/DDBJ databases">
        <authorList>
            <person name="Town C.D."/>
        </authorList>
    </citation>
    <scope>NUCLEOTIDE SEQUENCE</scope>
</reference>
<proteinExistence type="predicted"/>
<dbReference type="AlphaFoldDB" id="A2Q622"/>
<protein>
    <submittedName>
        <fullName evidence="1">Uncharacterized protein</fullName>
    </submittedName>
</protein>
<organism evidence="1">
    <name type="scientific">Medicago truncatula</name>
    <name type="common">Barrel medic</name>
    <name type="synonym">Medicago tribuloides</name>
    <dbReference type="NCBI Taxonomy" id="3880"/>
    <lineage>
        <taxon>Eukaryota</taxon>
        <taxon>Viridiplantae</taxon>
        <taxon>Streptophyta</taxon>
        <taxon>Embryophyta</taxon>
        <taxon>Tracheophyta</taxon>
        <taxon>Spermatophyta</taxon>
        <taxon>Magnoliopsida</taxon>
        <taxon>eudicotyledons</taxon>
        <taxon>Gunneridae</taxon>
        <taxon>Pentapetalae</taxon>
        <taxon>rosids</taxon>
        <taxon>fabids</taxon>
        <taxon>Fabales</taxon>
        <taxon>Fabaceae</taxon>
        <taxon>Papilionoideae</taxon>
        <taxon>50 kb inversion clade</taxon>
        <taxon>NPAAA clade</taxon>
        <taxon>Hologalegina</taxon>
        <taxon>IRL clade</taxon>
        <taxon>Trifolieae</taxon>
        <taxon>Medicago</taxon>
    </lineage>
</organism>
<gene>
    <name evidence="1" type="ORF">MtrDRAFT_AC172742g5v1</name>
</gene>
<dbReference type="EMBL" id="AC172742">
    <property type="protein sequence ID" value="ABN09042.1"/>
    <property type="molecule type" value="Genomic_DNA"/>
</dbReference>
<accession>A2Q622</accession>
<reference evidence="1" key="2">
    <citation type="submission" date="2007-03" db="EMBL/GenBank/DDBJ databases">
        <authorList>
            <consortium name="The International Medicago Genome Annotation Group"/>
        </authorList>
    </citation>
    <scope>NUCLEOTIDE SEQUENCE</scope>
</reference>
<sequence length="40" mass="4377">MDGVDDGGWWPEGVCSRVAETAQEMMTYKDGVGMVARRAN</sequence>
<evidence type="ECO:0000313" key="1">
    <source>
        <dbReference type="EMBL" id="ABN09042.1"/>
    </source>
</evidence>